<dbReference type="AlphaFoldDB" id="A0AAE3QD29"/>
<comment type="caution">
    <text evidence="2">The sequence shown here is derived from an EMBL/GenBank/DDBJ whole genome shotgun (WGS) entry which is preliminary data.</text>
</comment>
<name>A0AAE3QD29_9HYPH</name>
<evidence type="ECO:0000313" key="2">
    <source>
        <dbReference type="EMBL" id="MDI7921735.1"/>
    </source>
</evidence>
<dbReference type="EMBL" id="JALDYZ010000002">
    <property type="protein sequence ID" value="MDI7921735.1"/>
    <property type="molecule type" value="Genomic_DNA"/>
</dbReference>
<sequence length="195" mass="21660">MAASGNRHLVWAIWFLLALCAALLAWMSLRIDPEFERLTRVHMLDFRFSGYEPDAVRGLSAVLANNDMEQARTLLRFNYSGPDLILPLAATLLGVLVIARFAPGTVIFGRTVTPRVARLLCLLPITYGIADYAENFFILFYFPPAEPGPWLSENAPQLLPWITRTKLALATVSAILMVRFTLLRYTAPAGTHGPG</sequence>
<evidence type="ECO:0000313" key="3">
    <source>
        <dbReference type="Proteomes" id="UP001161580"/>
    </source>
</evidence>
<dbReference type="Proteomes" id="UP001161580">
    <property type="component" value="Unassembled WGS sequence"/>
</dbReference>
<keyword evidence="1" id="KW-1133">Transmembrane helix</keyword>
<keyword evidence="1" id="KW-0812">Transmembrane</keyword>
<proteinExistence type="predicted"/>
<gene>
    <name evidence="2" type="ORF">MRS75_06495</name>
</gene>
<feature type="transmembrane region" description="Helical" evidence="1">
    <location>
        <begin position="161"/>
        <end position="182"/>
    </location>
</feature>
<feature type="transmembrane region" description="Helical" evidence="1">
    <location>
        <begin position="84"/>
        <end position="108"/>
    </location>
</feature>
<accession>A0AAE3QD29</accession>
<dbReference type="RefSeq" id="WP_311789153.1">
    <property type="nucleotide sequence ID" value="NZ_JALDYY010000024.1"/>
</dbReference>
<evidence type="ECO:0000256" key="1">
    <source>
        <dbReference type="SAM" id="Phobius"/>
    </source>
</evidence>
<keyword evidence="3" id="KW-1185">Reference proteome</keyword>
<keyword evidence="1" id="KW-0472">Membrane</keyword>
<protein>
    <submittedName>
        <fullName evidence="2">Uncharacterized protein</fullName>
    </submittedName>
</protein>
<organism evidence="2 3">
    <name type="scientific">Ferirhizobium litorale</name>
    <dbReference type="NCBI Taxonomy" id="2927786"/>
    <lineage>
        <taxon>Bacteria</taxon>
        <taxon>Pseudomonadati</taxon>
        <taxon>Pseudomonadota</taxon>
        <taxon>Alphaproteobacteria</taxon>
        <taxon>Hyphomicrobiales</taxon>
        <taxon>Rhizobiaceae</taxon>
        <taxon>Ferirhizobium</taxon>
    </lineage>
</organism>
<reference evidence="2" key="1">
    <citation type="submission" date="2022-03" db="EMBL/GenBank/DDBJ databases">
        <title>Fererhizobium litorale gen. nov., sp. nov., isolated from sandy sediments of the Sea of Japan seashore.</title>
        <authorList>
            <person name="Romanenko L."/>
            <person name="Kurilenko V."/>
            <person name="Otstavnykh N."/>
            <person name="Svetashev V."/>
            <person name="Tekutyeva L."/>
            <person name="Isaeva M."/>
            <person name="Mikhailov V."/>
        </authorList>
    </citation>
    <scope>NUCLEOTIDE SEQUENCE</scope>
    <source>
        <strain evidence="2">KMM 9576</strain>
    </source>
</reference>
<feature type="transmembrane region" description="Helical" evidence="1">
    <location>
        <begin position="120"/>
        <end position="141"/>
    </location>
</feature>